<evidence type="ECO:0000313" key="2">
    <source>
        <dbReference type="EMBL" id="QBK86080.1"/>
    </source>
</evidence>
<protein>
    <submittedName>
        <fullName evidence="2">Uncharacterized protein</fullName>
    </submittedName>
</protein>
<proteinExistence type="predicted"/>
<name>A0A481YSW3_9VIRU</name>
<feature type="transmembrane region" description="Helical" evidence="1">
    <location>
        <begin position="39"/>
        <end position="63"/>
    </location>
</feature>
<feature type="transmembrane region" description="Helical" evidence="1">
    <location>
        <begin position="69"/>
        <end position="93"/>
    </location>
</feature>
<feature type="transmembrane region" description="Helical" evidence="1">
    <location>
        <begin position="105"/>
        <end position="125"/>
    </location>
</feature>
<dbReference type="EMBL" id="MK500329">
    <property type="protein sequence ID" value="QBK86080.1"/>
    <property type="molecule type" value="Genomic_DNA"/>
</dbReference>
<keyword evidence="1" id="KW-0472">Membrane</keyword>
<organism evidence="2">
    <name type="scientific">Marseillevirus LCMAC101</name>
    <dbReference type="NCBI Taxonomy" id="2506602"/>
    <lineage>
        <taxon>Viruses</taxon>
        <taxon>Varidnaviria</taxon>
        <taxon>Bamfordvirae</taxon>
        <taxon>Nucleocytoviricota</taxon>
        <taxon>Megaviricetes</taxon>
        <taxon>Pimascovirales</taxon>
        <taxon>Pimascovirales incertae sedis</taxon>
        <taxon>Marseilleviridae</taxon>
    </lineage>
</organism>
<feature type="transmembrane region" description="Helical" evidence="1">
    <location>
        <begin position="6"/>
        <end position="27"/>
    </location>
</feature>
<reference evidence="2" key="1">
    <citation type="journal article" date="2019" name="MBio">
        <title>Virus Genomes from Deep Sea Sediments Expand the Ocean Megavirome and Support Independent Origins of Viral Gigantism.</title>
        <authorList>
            <person name="Backstrom D."/>
            <person name="Yutin N."/>
            <person name="Jorgensen S.L."/>
            <person name="Dharamshi J."/>
            <person name="Homa F."/>
            <person name="Zaremba-Niedwiedzka K."/>
            <person name="Spang A."/>
            <person name="Wolf Y.I."/>
            <person name="Koonin E.V."/>
            <person name="Ettema T.J."/>
        </authorList>
    </citation>
    <scope>NUCLEOTIDE SEQUENCE</scope>
</reference>
<keyword evidence="1" id="KW-1133">Transmembrane helix</keyword>
<evidence type="ECO:0000256" key="1">
    <source>
        <dbReference type="SAM" id="Phobius"/>
    </source>
</evidence>
<accession>A0A481YSW3</accession>
<gene>
    <name evidence="2" type="ORF">LCMAC101_06750</name>
</gene>
<keyword evidence="1" id="KW-0812">Transmembrane</keyword>
<sequence length="126" mass="13406">MVYFSSLVGGITVSASIAIMTVLQGMFKGDDDCKKAHTVMFWTTMAALLGTIAIFIINWLPLIPATGKAAITSIAAFFIILAIAGGNSMAAAVTKMNECAKGRMYAIINTIVLVLIDVIVLILFFI</sequence>